<keyword evidence="1" id="KW-0812">Transmembrane</keyword>
<evidence type="ECO:0000313" key="2">
    <source>
        <dbReference type="EMBL" id="MEX6689022.1"/>
    </source>
</evidence>
<dbReference type="Pfam" id="PF04367">
    <property type="entry name" value="DUF502"/>
    <property type="match status" value="1"/>
</dbReference>
<evidence type="ECO:0000313" key="3">
    <source>
        <dbReference type="Proteomes" id="UP001560573"/>
    </source>
</evidence>
<proteinExistence type="predicted"/>
<gene>
    <name evidence="2" type="ORF">QTN47_16055</name>
</gene>
<organism evidence="2 3">
    <name type="scientific">Danxiaibacter flavus</name>
    <dbReference type="NCBI Taxonomy" id="3049108"/>
    <lineage>
        <taxon>Bacteria</taxon>
        <taxon>Pseudomonadati</taxon>
        <taxon>Bacteroidota</taxon>
        <taxon>Chitinophagia</taxon>
        <taxon>Chitinophagales</taxon>
        <taxon>Chitinophagaceae</taxon>
        <taxon>Danxiaibacter</taxon>
    </lineage>
</organism>
<evidence type="ECO:0000256" key="1">
    <source>
        <dbReference type="SAM" id="Phobius"/>
    </source>
</evidence>
<keyword evidence="3" id="KW-1185">Reference proteome</keyword>
<feature type="transmembrane region" description="Helical" evidence="1">
    <location>
        <begin position="20"/>
        <end position="42"/>
    </location>
</feature>
<reference evidence="2 3" key="1">
    <citation type="submission" date="2023-07" db="EMBL/GenBank/DDBJ databases">
        <authorList>
            <person name="Lian W.-H."/>
        </authorList>
    </citation>
    <scope>NUCLEOTIDE SEQUENCE [LARGE SCALE GENOMIC DNA]</scope>
    <source>
        <strain evidence="2 3">SYSU DXS3180</strain>
    </source>
</reference>
<keyword evidence="1" id="KW-1133">Transmembrane helix</keyword>
<dbReference type="PANTHER" id="PTHR31876">
    <property type="entry name" value="COV-LIKE PROTEIN 1"/>
    <property type="match status" value="1"/>
</dbReference>
<dbReference type="Proteomes" id="UP001560573">
    <property type="component" value="Unassembled WGS sequence"/>
</dbReference>
<accession>A0ABV3ZGJ7</accession>
<comment type="caution">
    <text evidence="2">The sequence shown here is derived from an EMBL/GenBank/DDBJ whole genome shotgun (WGS) entry which is preliminary data.</text>
</comment>
<keyword evidence="1" id="KW-0472">Membrane</keyword>
<protein>
    <submittedName>
        <fullName evidence="2">DUF502 domain-containing protein</fullName>
    </submittedName>
</protein>
<dbReference type="PANTHER" id="PTHR31876:SF26">
    <property type="entry name" value="PROTEIN LIKE COV 2"/>
    <property type="match status" value="1"/>
</dbReference>
<name>A0ABV3ZGJ7_9BACT</name>
<dbReference type="EMBL" id="JAULBC010000005">
    <property type="protein sequence ID" value="MEX6689022.1"/>
    <property type="molecule type" value="Genomic_DNA"/>
</dbReference>
<dbReference type="RefSeq" id="WP_369330430.1">
    <property type="nucleotide sequence ID" value="NZ_JAULBC010000005.1"/>
</dbReference>
<sequence length="212" mass="23794">MSSLRRRLLVGLHWRRLLQYFLQGLVVIAPIGITAYAVYFLFNSVDTILPDLTNKLFPNLMGVDENGLPRRIPGLGFVVVIVIVMLIGRISSSFFVGKLVDVVDTILEKTPGIKFIYSSVKDFFEAFAGNKKKFDKPVLVNVDADDVWRIGFITQEDASHFDLMEHVTVYVPHSYAISGITYFVPKTRVKSLHINSAEAMKFVVSGGVTHLE</sequence>
<dbReference type="InterPro" id="IPR007462">
    <property type="entry name" value="COV1-like"/>
</dbReference>
<feature type="transmembrane region" description="Helical" evidence="1">
    <location>
        <begin position="72"/>
        <end position="90"/>
    </location>
</feature>